<reference evidence="5" key="1">
    <citation type="submission" date="2020-03" db="EMBL/GenBank/DDBJ databases">
        <title>Molecular networking-based the target discovery of potent antiproliferative macrolactams: 5/6/7/16 polycyclic ansamycins and glycosylated trienomycin from Streptomyces cacaoi subsp. asoensis.</title>
        <authorList>
            <person name="Liu L.-L."/>
        </authorList>
    </citation>
    <scope>NUCLEOTIDE SEQUENCE [LARGE SCALE GENOMIC DNA]</scope>
    <source>
        <strain evidence="5">H2S5</strain>
    </source>
</reference>
<evidence type="ECO:0000259" key="4">
    <source>
        <dbReference type="PROSITE" id="PS01124"/>
    </source>
</evidence>
<dbReference type="Pfam" id="PF12833">
    <property type="entry name" value="HTH_18"/>
    <property type="match status" value="1"/>
</dbReference>
<dbReference type="InterPro" id="IPR018062">
    <property type="entry name" value="HTH_AraC-typ_CS"/>
</dbReference>
<organism evidence="5 6">
    <name type="scientific">Streptomyces asoensis</name>
    <dbReference type="NCBI Taxonomy" id="249586"/>
    <lineage>
        <taxon>Bacteria</taxon>
        <taxon>Bacillati</taxon>
        <taxon>Actinomycetota</taxon>
        <taxon>Actinomycetes</taxon>
        <taxon>Kitasatosporales</taxon>
        <taxon>Streptomycetaceae</taxon>
        <taxon>Streptomyces</taxon>
    </lineage>
</organism>
<dbReference type="Proteomes" id="UP000502665">
    <property type="component" value="Chromosome"/>
</dbReference>
<evidence type="ECO:0000256" key="1">
    <source>
        <dbReference type="ARBA" id="ARBA00023015"/>
    </source>
</evidence>
<dbReference type="SUPFAM" id="SSF46689">
    <property type="entry name" value="Homeodomain-like"/>
    <property type="match status" value="1"/>
</dbReference>
<accession>A0A6M4XAS6</accession>
<evidence type="ECO:0000256" key="2">
    <source>
        <dbReference type="ARBA" id="ARBA00023125"/>
    </source>
</evidence>
<dbReference type="InterPro" id="IPR018060">
    <property type="entry name" value="HTH_AraC"/>
</dbReference>
<keyword evidence="3" id="KW-0804">Transcription</keyword>
<evidence type="ECO:0000313" key="6">
    <source>
        <dbReference type="Proteomes" id="UP000502665"/>
    </source>
</evidence>
<name>A0A6M4XAS6_9ACTN</name>
<keyword evidence="6" id="KW-1185">Reference proteome</keyword>
<evidence type="ECO:0000256" key="3">
    <source>
        <dbReference type="ARBA" id="ARBA00023163"/>
    </source>
</evidence>
<proteinExistence type="predicted"/>
<dbReference type="Pfam" id="PF14525">
    <property type="entry name" value="AraC_binding_2"/>
    <property type="match status" value="1"/>
</dbReference>
<dbReference type="EMBL" id="CP049838">
    <property type="protein sequence ID" value="QJT05243.1"/>
    <property type="molecule type" value="Genomic_DNA"/>
</dbReference>
<dbReference type="PROSITE" id="PS00041">
    <property type="entry name" value="HTH_ARAC_FAMILY_1"/>
    <property type="match status" value="1"/>
</dbReference>
<keyword evidence="1" id="KW-0805">Transcription regulation</keyword>
<feature type="domain" description="HTH araC/xylS-type" evidence="4">
    <location>
        <begin position="267"/>
        <end position="368"/>
    </location>
</feature>
<dbReference type="PROSITE" id="PS01124">
    <property type="entry name" value="HTH_ARAC_FAMILY_2"/>
    <property type="match status" value="1"/>
</dbReference>
<dbReference type="GO" id="GO:0043565">
    <property type="term" value="F:sequence-specific DNA binding"/>
    <property type="evidence" value="ECO:0007669"/>
    <property type="project" value="InterPro"/>
</dbReference>
<dbReference type="PANTHER" id="PTHR46796">
    <property type="entry name" value="HTH-TYPE TRANSCRIPTIONAL ACTIVATOR RHAS-RELATED"/>
    <property type="match status" value="1"/>
</dbReference>
<dbReference type="InterPro" id="IPR050204">
    <property type="entry name" value="AraC_XylS_family_regulators"/>
</dbReference>
<dbReference type="SMART" id="SM00342">
    <property type="entry name" value="HTH_ARAC"/>
    <property type="match status" value="1"/>
</dbReference>
<dbReference type="GO" id="GO:0003700">
    <property type="term" value="F:DNA-binding transcription factor activity"/>
    <property type="evidence" value="ECO:0007669"/>
    <property type="project" value="InterPro"/>
</dbReference>
<dbReference type="PANTHER" id="PTHR46796:SF6">
    <property type="entry name" value="ARAC SUBFAMILY"/>
    <property type="match status" value="1"/>
</dbReference>
<dbReference type="InterPro" id="IPR035418">
    <property type="entry name" value="AraC-bd_2"/>
</dbReference>
<dbReference type="InterPro" id="IPR009057">
    <property type="entry name" value="Homeodomain-like_sf"/>
</dbReference>
<keyword evidence="2" id="KW-0238">DNA-binding</keyword>
<dbReference type="Gene3D" id="1.10.10.60">
    <property type="entry name" value="Homeodomain-like"/>
    <property type="match status" value="1"/>
</dbReference>
<protein>
    <submittedName>
        <fullName evidence="5">Helix-turn-helix domain-containing protein</fullName>
    </submittedName>
</protein>
<dbReference type="AlphaFoldDB" id="A0A6M4XAS6"/>
<evidence type="ECO:0000313" key="5">
    <source>
        <dbReference type="EMBL" id="QJT05243.1"/>
    </source>
</evidence>
<gene>
    <name evidence="5" type="ORF">G9272_37170</name>
</gene>
<sequence>MTWQACMNSIVRSCVLRVVGSEKSGRLWGVWAGLRELGHPSGERTGGAMIWTAFSTEHLSGTERFDYWYSIVSQAHFRTTMASDHLDDFLASSHALHLGDIQTFAQSYPPMHARRTPAMIRQSDPEVFQLWLTVRGEAGFSQSGRHVDVGEGDLVLYDSSRPCQAWTAAHDHPEVSSLIVQIPRARLPLHSNSLDRLTLTRIQGQTGIGALFRHYLTDLMNHAPQYEECDALRLANVTLDLLSAMLAQAARTEDLLPPETQQTVLRTRVDAFIQQHLADPGLTPAAIAAAHQISVRYLHRLYQGQVTTIADGIRRSRLQRIHRDLADPRLNARSISAIAARWGLLEPTSFSRAFKTLYGITPRDHRQQSQHRGMPTVR</sequence>